<gene>
    <name evidence="1" type="ORF">TM448B00343_0003</name>
</gene>
<accession>A0A6M3XC83</accession>
<protein>
    <submittedName>
        <fullName evidence="1">Uncharacterized protein</fullName>
    </submittedName>
</protein>
<evidence type="ECO:0000313" key="1">
    <source>
        <dbReference type="EMBL" id="QJH94997.1"/>
    </source>
</evidence>
<name>A0A6M3XC83_9ZZZZ</name>
<dbReference type="EMBL" id="MT144611">
    <property type="protein sequence ID" value="QJH94997.1"/>
    <property type="molecule type" value="Genomic_DNA"/>
</dbReference>
<proteinExistence type="predicted"/>
<dbReference type="AlphaFoldDB" id="A0A6M3XC83"/>
<sequence length="128" mass="14469">MTTNTNNLFLSASRLPEPELDEPWVKEVAGGGHVYRCHVCKSWHDWDGSYVTVRKIGSKRRIICGECRGFFGLRATKESDFPQPWDNRPDITEDPIDNIEPLAMGVGWLRPGMNQENKGGQDGKTTHI</sequence>
<reference evidence="1" key="1">
    <citation type="submission" date="2020-03" db="EMBL/GenBank/DDBJ databases">
        <title>The deep terrestrial virosphere.</title>
        <authorList>
            <person name="Holmfeldt K."/>
            <person name="Nilsson E."/>
            <person name="Simone D."/>
            <person name="Lopez-Fernandez M."/>
            <person name="Wu X."/>
            <person name="de Brujin I."/>
            <person name="Lundin D."/>
            <person name="Andersson A."/>
            <person name="Bertilsson S."/>
            <person name="Dopson M."/>
        </authorList>
    </citation>
    <scope>NUCLEOTIDE SEQUENCE</scope>
    <source>
        <strain evidence="1">TM448B00343</strain>
    </source>
</reference>
<organism evidence="1">
    <name type="scientific">viral metagenome</name>
    <dbReference type="NCBI Taxonomy" id="1070528"/>
    <lineage>
        <taxon>unclassified sequences</taxon>
        <taxon>metagenomes</taxon>
        <taxon>organismal metagenomes</taxon>
    </lineage>
</organism>